<reference evidence="11" key="1">
    <citation type="submission" date="2009-11" db="EMBL/GenBank/DDBJ databases">
        <title>The complete chromosome 2 of Sphaerobacter thermophilus DSM 20745.</title>
        <authorList>
            <person name="Lucas S."/>
            <person name="Copeland A."/>
            <person name="Lapidus A."/>
            <person name="Glavina del Rio T."/>
            <person name="Dalin E."/>
            <person name="Tice H."/>
            <person name="Bruce D."/>
            <person name="Goodwin L."/>
            <person name="Pitluck S."/>
            <person name="Kyrpides N."/>
            <person name="Mavromatis K."/>
            <person name="Ivanova N."/>
            <person name="Mikhailova N."/>
            <person name="LaButti K.M."/>
            <person name="Clum A."/>
            <person name="Sun H.I."/>
            <person name="Brettin T."/>
            <person name="Detter J.C."/>
            <person name="Han C."/>
            <person name="Larimer F."/>
            <person name="Land M."/>
            <person name="Hauser L."/>
            <person name="Markowitz V."/>
            <person name="Cheng J.F."/>
            <person name="Hugenholtz P."/>
            <person name="Woyke T."/>
            <person name="Wu D."/>
            <person name="Steenblock K."/>
            <person name="Schneider S."/>
            <person name="Pukall R."/>
            <person name="Goeker M."/>
            <person name="Klenk H.P."/>
            <person name="Eisen J.A."/>
        </authorList>
    </citation>
    <scope>NUCLEOTIDE SEQUENCE [LARGE SCALE GENOMIC DNA]</scope>
    <source>
        <strain evidence="11">ATCC 49802 / DSM 20745 / S 6022</strain>
    </source>
</reference>
<evidence type="ECO:0000256" key="6">
    <source>
        <dbReference type="ARBA" id="ARBA00022989"/>
    </source>
</evidence>
<dbReference type="KEGG" id="sti:Sthe_2799"/>
<feature type="transmembrane region" description="Helical" evidence="9">
    <location>
        <begin position="37"/>
        <end position="56"/>
    </location>
</feature>
<comment type="subcellular location">
    <subcellularLocation>
        <location evidence="1">Cell membrane</location>
        <topology evidence="1">Multi-pass membrane protein</topology>
    </subcellularLocation>
</comment>
<feature type="transmembrane region" description="Helical" evidence="9">
    <location>
        <begin position="265"/>
        <end position="285"/>
    </location>
</feature>
<dbReference type="GO" id="GO:0005886">
    <property type="term" value="C:plasma membrane"/>
    <property type="evidence" value="ECO:0007669"/>
    <property type="project" value="UniProtKB-SubCell"/>
</dbReference>
<feature type="transmembrane region" description="Helical" evidence="9">
    <location>
        <begin position="62"/>
        <end position="84"/>
    </location>
</feature>
<dbReference type="eggNOG" id="COG0559">
    <property type="taxonomic scope" value="Bacteria"/>
</dbReference>
<evidence type="ECO:0000256" key="1">
    <source>
        <dbReference type="ARBA" id="ARBA00004651"/>
    </source>
</evidence>
<protein>
    <submittedName>
        <fullName evidence="10">Inner-membrane translocator</fullName>
    </submittedName>
</protein>
<evidence type="ECO:0000313" key="10">
    <source>
        <dbReference type="EMBL" id="ACZ40212.1"/>
    </source>
</evidence>
<feature type="transmembrane region" description="Helical" evidence="9">
    <location>
        <begin position="142"/>
        <end position="160"/>
    </location>
</feature>
<evidence type="ECO:0000256" key="9">
    <source>
        <dbReference type="SAM" id="Phobius"/>
    </source>
</evidence>
<sequence length="296" mass="30591">MNLSLELPQWIISGITIGGIYALVALGFVTIYSVTRVINIAQGEFVMLGAMLTATLHNRMPLALAILVAVIAVTAIGAGVQRVALYPARRASMVTLIMITIGVDIVLRGIALIIWGTAPYSVRPFTPGPPIIVGPAVITRQALWVIASVIVIVVVTYLFFQRTMAGRALRASAANPVAARLVGIRPERMALLAWAGSAALAALGGAVVAPITFATYSMGLDLGLKGFVAAVAGGLTNPAAAVIGGLLLGVLESVGAGLHSGLQDVIAFAVLLVVLIVRQVGILGLRGRFGPRPRPA</sequence>
<accession>D1C8R9</accession>
<feature type="transmembrane region" description="Helical" evidence="9">
    <location>
        <begin position="12"/>
        <end position="32"/>
    </location>
</feature>
<keyword evidence="11" id="KW-1185">Reference proteome</keyword>
<dbReference type="STRING" id="479434.Sthe_2799"/>
<evidence type="ECO:0000256" key="5">
    <source>
        <dbReference type="ARBA" id="ARBA00022970"/>
    </source>
</evidence>
<evidence type="ECO:0000256" key="2">
    <source>
        <dbReference type="ARBA" id="ARBA00022448"/>
    </source>
</evidence>
<dbReference type="InParanoid" id="D1C8R9"/>
<proteinExistence type="inferred from homology"/>
<feature type="transmembrane region" description="Helical" evidence="9">
    <location>
        <begin position="190"/>
        <end position="216"/>
    </location>
</feature>
<name>D1C8R9_SPHTD</name>
<keyword evidence="7 9" id="KW-0472">Membrane</keyword>
<evidence type="ECO:0000256" key="4">
    <source>
        <dbReference type="ARBA" id="ARBA00022692"/>
    </source>
</evidence>
<dbReference type="EMBL" id="CP001824">
    <property type="protein sequence ID" value="ACZ40212.1"/>
    <property type="molecule type" value="Genomic_DNA"/>
</dbReference>
<dbReference type="Pfam" id="PF02653">
    <property type="entry name" value="BPD_transp_2"/>
    <property type="match status" value="1"/>
</dbReference>
<evidence type="ECO:0000256" key="3">
    <source>
        <dbReference type="ARBA" id="ARBA00022475"/>
    </source>
</evidence>
<evidence type="ECO:0000256" key="8">
    <source>
        <dbReference type="ARBA" id="ARBA00037998"/>
    </source>
</evidence>
<dbReference type="RefSeq" id="WP_012873248.1">
    <property type="nucleotide sequence ID" value="NC_013524.1"/>
</dbReference>
<dbReference type="HOGENOM" id="CLU_039929_1_1_0"/>
<keyword evidence="6 9" id="KW-1133">Transmembrane helix</keyword>
<dbReference type="InterPro" id="IPR052157">
    <property type="entry name" value="BCAA_transport_permease"/>
</dbReference>
<dbReference type="GO" id="GO:0022857">
    <property type="term" value="F:transmembrane transporter activity"/>
    <property type="evidence" value="ECO:0007669"/>
    <property type="project" value="InterPro"/>
</dbReference>
<dbReference type="InterPro" id="IPR001851">
    <property type="entry name" value="ABC_transp_permease"/>
</dbReference>
<dbReference type="CDD" id="cd06582">
    <property type="entry name" value="TM_PBP1_LivH_like"/>
    <property type="match status" value="1"/>
</dbReference>
<feature type="transmembrane region" description="Helical" evidence="9">
    <location>
        <begin position="96"/>
        <end position="122"/>
    </location>
</feature>
<evidence type="ECO:0000313" key="11">
    <source>
        <dbReference type="Proteomes" id="UP000002027"/>
    </source>
</evidence>
<evidence type="ECO:0000256" key="7">
    <source>
        <dbReference type="ARBA" id="ARBA00023136"/>
    </source>
</evidence>
<dbReference type="AlphaFoldDB" id="D1C8R9"/>
<keyword evidence="4 9" id="KW-0812">Transmembrane</keyword>
<organism evidence="10 11">
    <name type="scientific">Sphaerobacter thermophilus (strain ATCC 49802 / DSM 20745 / KCCM 41009 / NCIMB 13125 / S 6022)</name>
    <dbReference type="NCBI Taxonomy" id="479434"/>
    <lineage>
        <taxon>Bacteria</taxon>
        <taxon>Pseudomonadati</taxon>
        <taxon>Thermomicrobiota</taxon>
        <taxon>Thermomicrobia</taxon>
        <taxon>Sphaerobacterales</taxon>
        <taxon>Sphaerobacterineae</taxon>
        <taxon>Sphaerobacteraceae</taxon>
        <taxon>Sphaerobacter</taxon>
    </lineage>
</organism>
<comment type="similarity">
    <text evidence="8">Belongs to the binding-protein-dependent transport system permease family. LivHM subfamily.</text>
</comment>
<dbReference type="PANTHER" id="PTHR11795:SF450">
    <property type="entry name" value="ABC TRANSPORTER PERMEASE PROTEIN"/>
    <property type="match status" value="1"/>
</dbReference>
<reference evidence="10 11" key="2">
    <citation type="journal article" date="2010" name="Stand. Genomic Sci.">
        <title>Complete genome sequence of Desulfohalobium retbaense type strain (HR(100)).</title>
        <authorList>
            <person name="Spring S."/>
            <person name="Nolan M."/>
            <person name="Lapidus A."/>
            <person name="Glavina Del Rio T."/>
            <person name="Copeland A."/>
            <person name="Tice H."/>
            <person name="Cheng J.F."/>
            <person name="Lucas S."/>
            <person name="Land M."/>
            <person name="Chen F."/>
            <person name="Bruce D."/>
            <person name="Goodwin L."/>
            <person name="Pitluck S."/>
            <person name="Ivanova N."/>
            <person name="Mavromatis K."/>
            <person name="Mikhailova N."/>
            <person name="Pati A."/>
            <person name="Chen A."/>
            <person name="Palaniappan K."/>
            <person name="Hauser L."/>
            <person name="Chang Y.J."/>
            <person name="Jeffries C.D."/>
            <person name="Munk C."/>
            <person name="Kiss H."/>
            <person name="Chain P."/>
            <person name="Han C."/>
            <person name="Brettin T."/>
            <person name="Detter J.C."/>
            <person name="Schuler E."/>
            <person name="Goker M."/>
            <person name="Rohde M."/>
            <person name="Bristow J."/>
            <person name="Eisen J.A."/>
            <person name="Markowitz V."/>
            <person name="Hugenholtz P."/>
            <person name="Kyrpides N.C."/>
            <person name="Klenk H.P."/>
        </authorList>
    </citation>
    <scope>NUCLEOTIDE SEQUENCE [LARGE SCALE GENOMIC DNA]</scope>
    <source>
        <strain evidence="11">ATCC 49802 / DSM 20745 / S 6022</strain>
    </source>
</reference>
<keyword evidence="3" id="KW-1003">Cell membrane</keyword>
<dbReference type="PANTHER" id="PTHR11795">
    <property type="entry name" value="BRANCHED-CHAIN AMINO ACID TRANSPORT SYSTEM PERMEASE PROTEIN LIVH"/>
    <property type="match status" value="1"/>
</dbReference>
<dbReference type="OrthoDB" id="9807115at2"/>
<dbReference type="GO" id="GO:0006865">
    <property type="term" value="P:amino acid transport"/>
    <property type="evidence" value="ECO:0007669"/>
    <property type="project" value="UniProtKB-KW"/>
</dbReference>
<dbReference type="Proteomes" id="UP000002027">
    <property type="component" value="Chromosome 2"/>
</dbReference>
<keyword evidence="2" id="KW-0813">Transport</keyword>
<keyword evidence="5" id="KW-0029">Amino-acid transport</keyword>
<gene>
    <name evidence="10" type="ordered locus">Sthe_2799</name>
</gene>